<evidence type="ECO:0000256" key="3">
    <source>
        <dbReference type="ARBA" id="ARBA00022723"/>
    </source>
</evidence>
<name>A0A1M5F217_9HYPH</name>
<dbReference type="GO" id="GO:0005506">
    <property type="term" value="F:iron ion binding"/>
    <property type="evidence" value="ECO:0007669"/>
    <property type="project" value="InterPro"/>
</dbReference>
<keyword evidence="5" id="KW-0408">Iron</keyword>
<dbReference type="Gene3D" id="2.102.10.10">
    <property type="entry name" value="Rieske [2Fe-2S] iron-sulphur domain"/>
    <property type="match status" value="1"/>
</dbReference>
<dbReference type="AlphaFoldDB" id="A0A1M5F217"/>
<dbReference type="GO" id="GO:0051213">
    <property type="term" value="F:dioxygenase activity"/>
    <property type="evidence" value="ECO:0007669"/>
    <property type="project" value="UniProtKB-KW"/>
</dbReference>
<dbReference type="InterPro" id="IPR036922">
    <property type="entry name" value="Rieske_2Fe-2S_sf"/>
</dbReference>
<dbReference type="PANTHER" id="PTHR43756">
    <property type="entry name" value="CHOLINE MONOOXYGENASE, CHLOROPLASTIC"/>
    <property type="match status" value="1"/>
</dbReference>
<proteinExistence type="predicted"/>
<organism evidence="8 9">
    <name type="scientific">Devosia limi DSM 17137</name>
    <dbReference type="NCBI Taxonomy" id="1121477"/>
    <lineage>
        <taxon>Bacteria</taxon>
        <taxon>Pseudomonadati</taxon>
        <taxon>Pseudomonadota</taxon>
        <taxon>Alphaproteobacteria</taxon>
        <taxon>Hyphomicrobiales</taxon>
        <taxon>Devosiaceae</taxon>
        <taxon>Devosia</taxon>
    </lineage>
</organism>
<accession>A0A1M5F217</accession>
<dbReference type="InterPro" id="IPR001663">
    <property type="entry name" value="Rng_hydr_dOase-A"/>
</dbReference>
<dbReference type="PROSITE" id="PS51296">
    <property type="entry name" value="RIESKE"/>
    <property type="match status" value="1"/>
</dbReference>
<dbReference type="Pfam" id="PF00355">
    <property type="entry name" value="Rieske"/>
    <property type="match status" value="1"/>
</dbReference>
<evidence type="ECO:0000256" key="4">
    <source>
        <dbReference type="ARBA" id="ARBA00023002"/>
    </source>
</evidence>
<dbReference type="Pfam" id="PF00848">
    <property type="entry name" value="Ring_hydroxyl_A"/>
    <property type="match status" value="1"/>
</dbReference>
<comment type="cofactor">
    <cofactor evidence="1">
        <name>Fe cation</name>
        <dbReference type="ChEBI" id="CHEBI:24875"/>
    </cofactor>
</comment>
<keyword evidence="2" id="KW-0001">2Fe-2S</keyword>
<dbReference type="SUPFAM" id="SSF55961">
    <property type="entry name" value="Bet v1-like"/>
    <property type="match status" value="1"/>
</dbReference>
<evidence type="ECO:0000256" key="5">
    <source>
        <dbReference type="ARBA" id="ARBA00023004"/>
    </source>
</evidence>
<dbReference type="PANTHER" id="PTHR43756:SF5">
    <property type="entry name" value="CHOLINE MONOOXYGENASE, CHLOROPLASTIC"/>
    <property type="match status" value="1"/>
</dbReference>
<evidence type="ECO:0000313" key="9">
    <source>
        <dbReference type="Proteomes" id="UP000184533"/>
    </source>
</evidence>
<dbReference type="EMBL" id="FQVC01000015">
    <property type="protein sequence ID" value="SHF85525.1"/>
    <property type="molecule type" value="Genomic_DNA"/>
</dbReference>
<dbReference type="SUPFAM" id="SSF50022">
    <property type="entry name" value="ISP domain"/>
    <property type="match status" value="1"/>
</dbReference>
<gene>
    <name evidence="8" type="ORF">SAMN02745223_03729</name>
</gene>
<dbReference type="GO" id="GO:0051537">
    <property type="term" value="F:2 iron, 2 sulfur cluster binding"/>
    <property type="evidence" value="ECO:0007669"/>
    <property type="project" value="UniProtKB-KW"/>
</dbReference>
<dbReference type="CDD" id="cd03469">
    <property type="entry name" value="Rieske_RO_Alpha_N"/>
    <property type="match status" value="1"/>
</dbReference>
<evidence type="ECO:0000259" key="7">
    <source>
        <dbReference type="PROSITE" id="PS51296"/>
    </source>
</evidence>
<evidence type="ECO:0000256" key="6">
    <source>
        <dbReference type="ARBA" id="ARBA00023014"/>
    </source>
</evidence>
<dbReference type="Proteomes" id="UP000184533">
    <property type="component" value="Unassembled WGS sequence"/>
</dbReference>
<evidence type="ECO:0000313" key="8">
    <source>
        <dbReference type="EMBL" id="SHF85525.1"/>
    </source>
</evidence>
<keyword evidence="4" id="KW-0560">Oxidoreductase</keyword>
<keyword evidence="3" id="KW-0479">Metal-binding</keyword>
<dbReference type="InterPro" id="IPR015879">
    <property type="entry name" value="Ring_hydroxy_dOase_asu_C_dom"/>
</dbReference>
<evidence type="ECO:0000256" key="1">
    <source>
        <dbReference type="ARBA" id="ARBA00001962"/>
    </source>
</evidence>
<keyword evidence="6" id="KW-0411">Iron-sulfur</keyword>
<feature type="domain" description="Rieske" evidence="7">
    <location>
        <begin position="60"/>
        <end position="170"/>
    </location>
</feature>
<protein>
    <submittedName>
        <fullName evidence="8">Phenylpropionate dioxygenase, large terminal subunit</fullName>
    </submittedName>
</protein>
<dbReference type="Gene3D" id="3.90.380.10">
    <property type="entry name" value="Naphthalene 1,2-dioxygenase Alpha Subunit, Chain A, domain 1"/>
    <property type="match status" value="1"/>
</dbReference>
<dbReference type="InterPro" id="IPR017941">
    <property type="entry name" value="Rieske_2Fe-2S"/>
</dbReference>
<sequence>MECKKKPDARKGVSERIMDVLAEIEAGTKDMKSGFNLPRECYVDHEFYEFEQEAVFMRSWLCLGRVDEIKNPGDYVSLTMGDEPLVMVRDQNMQVRVFSPICAHRGHLMVEGTGNTGRLFRCPFHAWAYGLDGHLIAAPSMNDTVGLKDLKQEASLPSHQVEIWNGFVFTNLDPNAKPLGPTLHKLTQTLEPYHIDEMVSMPVAEIRDCNWNWKPQLENGIEPYHSAYLHGMLHDFAHVRLTSFVPFEEEDGAVYHPTGFYHADAGFNPTGKALMPIIPTLGDKQRNEVIFASIPPNLGFGAVPEGLFYYLVLPAGPNKINLRIGHLYPEASTKLPLFEHLYKIAQDGLVVFHNQDAASTASVQRGNRSRFRKPGRYSYQEESLLQFYQWLNIRYKAYAAEARSEMEIA</sequence>
<keyword evidence="8" id="KW-0223">Dioxygenase</keyword>
<evidence type="ECO:0000256" key="2">
    <source>
        <dbReference type="ARBA" id="ARBA00022714"/>
    </source>
</evidence>
<reference evidence="8 9" key="1">
    <citation type="submission" date="2016-11" db="EMBL/GenBank/DDBJ databases">
        <authorList>
            <person name="Jaros S."/>
            <person name="Januszkiewicz K."/>
            <person name="Wedrychowicz H."/>
        </authorList>
    </citation>
    <scope>NUCLEOTIDE SEQUENCE [LARGE SCALE GENOMIC DNA]</scope>
    <source>
        <strain evidence="8 9">DSM 17137</strain>
    </source>
</reference>
<dbReference type="PRINTS" id="PR00090">
    <property type="entry name" value="RNGDIOXGNASE"/>
</dbReference>